<dbReference type="GO" id="GO:0003723">
    <property type="term" value="F:RNA binding"/>
    <property type="evidence" value="ECO:0007669"/>
    <property type="project" value="TreeGrafter"/>
</dbReference>
<keyword evidence="13" id="KW-1185">Reference proteome</keyword>
<dbReference type="Proteomes" id="UP000078287">
    <property type="component" value="Unassembled WGS sequence"/>
</dbReference>
<dbReference type="InterPro" id="IPR006935">
    <property type="entry name" value="Helicase/UvrB_N"/>
</dbReference>
<proteinExistence type="inferred from homology"/>
<dbReference type="GO" id="GO:0005524">
    <property type="term" value="F:ATP binding"/>
    <property type="evidence" value="ECO:0007669"/>
    <property type="project" value="UniProtKB-KW"/>
</dbReference>
<keyword evidence="8" id="KW-0067">ATP-binding</keyword>
<keyword evidence="9" id="KW-0051">Antiviral defense</keyword>
<evidence type="ECO:0000256" key="8">
    <source>
        <dbReference type="ARBA" id="ARBA00022840"/>
    </source>
</evidence>
<dbReference type="STRING" id="1707952.A6A03_03715"/>
<dbReference type="Pfam" id="PF18019">
    <property type="entry name" value="Cas3_HD"/>
    <property type="match status" value="1"/>
</dbReference>
<evidence type="ECO:0000256" key="5">
    <source>
        <dbReference type="ARBA" id="ARBA00022741"/>
    </source>
</evidence>
<dbReference type="InterPro" id="IPR050547">
    <property type="entry name" value="DEAD_box_RNA_helicases"/>
</dbReference>
<dbReference type="Pfam" id="PF22590">
    <property type="entry name" value="Cas3-like_C_2"/>
    <property type="match status" value="1"/>
</dbReference>
<keyword evidence="6" id="KW-0378">Hydrolase</keyword>
<dbReference type="PANTHER" id="PTHR47963:SF9">
    <property type="entry name" value="CRISPR-ASSOCIATED ENDONUCLEASE_HELICASE CAS3"/>
    <property type="match status" value="1"/>
</dbReference>
<reference evidence="12 13" key="1">
    <citation type="submission" date="2016-04" db="EMBL/GenBank/DDBJ databases">
        <title>Chloroflexus islandicus sp. nov., a thermophilic filamentous anoxygenic phototrophic bacterium from geyser Strokkur (Iceland).</title>
        <authorList>
            <person name="Gaisin V.A."/>
            <person name="Kalashnikov A.M."/>
            <person name="Sukhacheva M.V."/>
            <person name="Grouzdev D.S."/>
            <person name="Ivanov T.M."/>
            <person name="Kuznetsov B."/>
            <person name="Gorlenko V.M."/>
        </authorList>
    </citation>
    <scope>NUCLEOTIDE SEQUENCE [LARGE SCALE GENOMIC DNA]</scope>
    <source>
        <strain evidence="13">isl-2</strain>
    </source>
</reference>
<evidence type="ECO:0000256" key="9">
    <source>
        <dbReference type="ARBA" id="ARBA00023118"/>
    </source>
</evidence>
<dbReference type="PROSITE" id="PS51643">
    <property type="entry name" value="HD_CAS3"/>
    <property type="match status" value="1"/>
</dbReference>
<comment type="caution">
    <text evidence="12">The sequence shown here is derived from an EMBL/GenBank/DDBJ whole genome shotgun (WGS) entry which is preliminary data.</text>
</comment>
<dbReference type="PROSITE" id="PS51192">
    <property type="entry name" value="HELICASE_ATP_BIND_1"/>
    <property type="match status" value="1"/>
</dbReference>
<dbReference type="SMART" id="SM00487">
    <property type="entry name" value="DEXDc"/>
    <property type="match status" value="1"/>
</dbReference>
<evidence type="ECO:0000313" key="13">
    <source>
        <dbReference type="Proteomes" id="UP000078287"/>
    </source>
</evidence>
<dbReference type="Gene3D" id="3.40.50.300">
    <property type="entry name" value="P-loop containing nucleotide triphosphate hydrolases"/>
    <property type="match status" value="2"/>
</dbReference>
<evidence type="ECO:0000313" key="12">
    <source>
        <dbReference type="EMBL" id="OAN42834.1"/>
    </source>
</evidence>
<dbReference type="EMBL" id="LWQS01000082">
    <property type="protein sequence ID" value="OAN42834.1"/>
    <property type="molecule type" value="Genomic_DNA"/>
</dbReference>
<dbReference type="InterPro" id="IPR054712">
    <property type="entry name" value="Cas3-like_dom"/>
</dbReference>
<dbReference type="GO" id="GO:0004518">
    <property type="term" value="F:nuclease activity"/>
    <property type="evidence" value="ECO:0007669"/>
    <property type="project" value="UniProtKB-KW"/>
</dbReference>
<dbReference type="Gene3D" id="1.10.3210.30">
    <property type="match status" value="1"/>
</dbReference>
<keyword evidence="5" id="KW-0547">Nucleotide-binding</keyword>
<accession>A0A178M620</accession>
<organism evidence="12 13">
    <name type="scientific">Chloroflexus islandicus</name>
    <dbReference type="NCBI Taxonomy" id="1707952"/>
    <lineage>
        <taxon>Bacteria</taxon>
        <taxon>Bacillati</taxon>
        <taxon>Chloroflexota</taxon>
        <taxon>Chloroflexia</taxon>
        <taxon>Chloroflexales</taxon>
        <taxon>Chloroflexineae</taxon>
        <taxon>Chloroflexaceae</taxon>
        <taxon>Chloroflexus</taxon>
    </lineage>
</organism>
<evidence type="ECO:0000256" key="4">
    <source>
        <dbReference type="ARBA" id="ARBA00022723"/>
    </source>
</evidence>
<dbReference type="InterPro" id="IPR001650">
    <property type="entry name" value="Helicase_C-like"/>
</dbReference>
<sequence length="922" mass="104624">MNQSDFSVLEFWGKTPRAGTASAPFHPAIFHMIDVACVAEALLLNGPPRLQQAICTAWQGADTGTLLAWLPFLIALHDLGKISAAFQGQDDEQRKRLTQAGVRFDRRSAEMYHAEISALWLHDHLAQHETGIAKELVWILRDAMGGHHGRFAEASMRELRQRLHHAERHESRWPEWRSQTYRLLRTLLAPAHAGLADIGLPQAIRPATIALTGFIVWCDWIGSNEHNFPLTTCMQADEYLKLSRRRAQTALQNHRLNFKRQPPQYANFQTLFPTTTPRPLQVLIDQLADTLVAQPLLAIIEAPTGEGKTEAALALARRIAVARGNDEIFFALPTMATGNQMFTRLEHFYRTLYGEDGSVRLTHSQAIVVEEELRRQVAFYTDRDRFDADGASAGSALEWFVGPKKAMLAPFGVGTVDQVELGGLNVRHYPLRLFGLANKVVIIDEVHAYDTYMNVIIDHTLTWLSMLGCSVILLSATLPQQRHRELAQAFIKGLNVKTLPALPMPMPYPLLALYSQNRAEQHSFAVFRPEQRFTLHLRQLHSPAEEARRLVELVRDGGAVARICNRVDDAQAIYQELLNLTNSDCILLHARFPLYERQRREQRIGELVGKASQRQPDQRIIIVGTQVLEQSLDYDVDVMISDFAPIDLLLQRAGRLHRHQRHRPDRHRVPVLEVAVPVGERNKPDWRRWKGIYEPYILWRSFVALGESLEHERLVTLPQDYRTLIEAVYSEESLASQYAGDIAQAKQDYQQTLEVQRAKARQPLTPDPLGKGAIVEDGGRAFIDDESGEAANRQLAKTRLGDQISLVPVYYLEGEMSLDPGGTFRIPTDVPPTLDQMKDLLTHAVPVSDRAIIAAYRDERRPRALRWPWSDVPTPLRSMHPLPLDRQTHRCAINRRQLRLDKALGLVIEKGDGAMDWYEEDL</sequence>
<dbReference type="InterPro" id="IPR027417">
    <property type="entry name" value="P-loop_NTPase"/>
</dbReference>
<evidence type="ECO:0008006" key="14">
    <source>
        <dbReference type="Google" id="ProtNLM"/>
    </source>
</evidence>
<evidence type="ECO:0000256" key="7">
    <source>
        <dbReference type="ARBA" id="ARBA00022806"/>
    </source>
</evidence>
<dbReference type="InterPro" id="IPR014001">
    <property type="entry name" value="Helicase_ATP-bd"/>
</dbReference>
<dbReference type="SUPFAM" id="SSF52540">
    <property type="entry name" value="P-loop containing nucleoside triphosphate hydrolases"/>
    <property type="match status" value="1"/>
</dbReference>
<dbReference type="GO" id="GO:0046872">
    <property type="term" value="F:metal ion binding"/>
    <property type="evidence" value="ECO:0007669"/>
    <property type="project" value="UniProtKB-KW"/>
</dbReference>
<dbReference type="SMART" id="SM00490">
    <property type="entry name" value="HELICc"/>
    <property type="match status" value="1"/>
</dbReference>
<feature type="domain" description="HD Cas3-type" evidence="11">
    <location>
        <begin position="21"/>
        <end position="221"/>
    </location>
</feature>
<keyword evidence="4" id="KW-0479">Metal-binding</keyword>
<keyword evidence="7" id="KW-0347">Helicase</keyword>
<dbReference type="InterPro" id="IPR038257">
    <property type="entry name" value="CRISPR-assoc_Cas3_HD_sf"/>
</dbReference>
<dbReference type="AlphaFoldDB" id="A0A178M620"/>
<dbReference type="InterPro" id="IPR006483">
    <property type="entry name" value="CRISPR-assoc_Cas3_HD"/>
</dbReference>
<evidence type="ECO:0000259" key="10">
    <source>
        <dbReference type="PROSITE" id="PS51192"/>
    </source>
</evidence>
<feature type="domain" description="Helicase ATP-binding" evidence="10">
    <location>
        <begin position="289"/>
        <end position="496"/>
    </location>
</feature>
<comment type="similarity">
    <text evidence="1">In the N-terminal section; belongs to the CRISPR-associated nuclease Cas3-HD family.</text>
</comment>
<dbReference type="NCBIfam" id="TIGR01587">
    <property type="entry name" value="cas3_core"/>
    <property type="match status" value="1"/>
</dbReference>
<dbReference type="GO" id="GO:0003724">
    <property type="term" value="F:RNA helicase activity"/>
    <property type="evidence" value="ECO:0007669"/>
    <property type="project" value="TreeGrafter"/>
</dbReference>
<evidence type="ECO:0000256" key="1">
    <source>
        <dbReference type="ARBA" id="ARBA00006847"/>
    </source>
</evidence>
<dbReference type="PANTHER" id="PTHR47963">
    <property type="entry name" value="DEAD-BOX ATP-DEPENDENT RNA HELICASE 47, MITOCHONDRIAL"/>
    <property type="match status" value="1"/>
</dbReference>
<dbReference type="Pfam" id="PF04851">
    <property type="entry name" value="ResIII"/>
    <property type="match status" value="1"/>
</dbReference>
<dbReference type="NCBIfam" id="TIGR01596">
    <property type="entry name" value="cas3_HD"/>
    <property type="match status" value="1"/>
</dbReference>
<name>A0A178M620_9CHLR</name>
<dbReference type="GO" id="GO:0051607">
    <property type="term" value="P:defense response to virus"/>
    <property type="evidence" value="ECO:0007669"/>
    <property type="project" value="UniProtKB-KW"/>
</dbReference>
<protein>
    <recommendedName>
        <fullName evidence="14">CRISPR-associated helicase/endonuclease Cas3</fullName>
    </recommendedName>
</protein>
<evidence type="ECO:0000256" key="6">
    <source>
        <dbReference type="ARBA" id="ARBA00022801"/>
    </source>
</evidence>
<evidence type="ECO:0000256" key="3">
    <source>
        <dbReference type="ARBA" id="ARBA00022722"/>
    </source>
</evidence>
<dbReference type="InterPro" id="IPR006474">
    <property type="entry name" value="Helicase_Cas3_CRISPR-ass_core"/>
</dbReference>
<comment type="similarity">
    <text evidence="2">In the central section; belongs to the CRISPR-associated helicase Cas3 family.</text>
</comment>
<gene>
    <name evidence="12" type="ORF">A6A03_03715</name>
</gene>
<dbReference type="CDD" id="cd09641">
    <property type="entry name" value="Cas3''_I"/>
    <property type="match status" value="1"/>
</dbReference>
<dbReference type="GO" id="GO:0016787">
    <property type="term" value="F:hydrolase activity"/>
    <property type="evidence" value="ECO:0007669"/>
    <property type="project" value="UniProtKB-KW"/>
</dbReference>
<evidence type="ECO:0000256" key="2">
    <source>
        <dbReference type="ARBA" id="ARBA00009046"/>
    </source>
</evidence>
<evidence type="ECO:0000259" key="11">
    <source>
        <dbReference type="PROSITE" id="PS51643"/>
    </source>
</evidence>
<dbReference type="GO" id="GO:0003677">
    <property type="term" value="F:DNA binding"/>
    <property type="evidence" value="ECO:0007669"/>
    <property type="project" value="InterPro"/>
</dbReference>
<keyword evidence="3" id="KW-0540">Nuclease</keyword>